<sequence>MVISSPCLTDIKNWLVQKQTTFGKDFLNPFTADSLLKTIWFSTHHASHAPCYSNEALAILEQTATSKEKSNLFMAGEDCWVLEDFTTYYSWFNIGAASEDLVLLRKIEENRLSLYSLLSDFQHRFIMDDPNITMEEYPSLEEEKARRQAIVFDDTSNATLSCEPTISPIDNNKIDFNISFDEFDDEDYMVIFDKNSFSHKVISIDNLKTDSEDENDKVKMPSFLSPEPTFGYIDNLDFFKDFENEFPAIAYNDLKSKSDPPIKTSDRIDVLDSDVLYSNSHRRSCLAILGGVDMAPLPHRDLRHPWLRYQVEGYEEGIVYSYEHRLETIFRREVNRVHVLDFAGLISDMRQTLADRLSMLGGARRRMTWRQFILALCLNSEEEMTEAGHAQGRKSIARLSVGHFIGCLAAHFVLVSDEGLTGLSIIARELPGPKRQQDAAAGAFGAAKDAPAADEGAQDVPAPMQAP</sequence>
<accession>A0ABQ5CEI2</accession>
<dbReference type="Proteomes" id="UP001151760">
    <property type="component" value="Unassembled WGS sequence"/>
</dbReference>
<comment type="caution">
    <text evidence="2">The sequence shown here is derived from an EMBL/GenBank/DDBJ whole genome shotgun (WGS) entry which is preliminary data.</text>
</comment>
<gene>
    <name evidence="2" type="ORF">Tco_0894419</name>
</gene>
<proteinExistence type="predicted"/>
<reference evidence="2" key="1">
    <citation type="journal article" date="2022" name="Int. J. Mol. Sci.">
        <title>Draft Genome of Tanacetum Coccineum: Genomic Comparison of Closely Related Tanacetum-Family Plants.</title>
        <authorList>
            <person name="Yamashiro T."/>
            <person name="Shiraishi A."/>
            <person name="Nakayama K."/>
            <person name="Satake H."/>
        </authorList>
    </citation>
    <scope>NUCLEOTIDE SEQUENCE</scope>
</reference>
<organism evidence="2 3">
    <name type="scientific">Tanacetum coccineum</name>
    <dbReference type="NCBI Taxonomy" id="301880"/>
    <lineage>
        <taxon>Eukaryota</taxon>
        <taxon>Viridiplantae</taxon>
        <taxon>Streptophyta</taxon>
        <taxon>Embryophyta</taxon>
        <taxon>Tracheophyta</taxon>
        <taxon>Spermatophyta</taxon>
        <taxon>Magnoliopsida</taxon>
        <taxon>eudicotyledons</taxon>
        <taxon>Gunneridae</taxon>
        <taxon>Pentapetalae</taxon>
        <taxon>asterids</taxon>
        <taxon>campanulids</taxon>
        <taxon>Asterales</taxon>
        <taxon>Asteraceae</taxon>
        <taxon>Asteroideae</taxon>
        <taxon>Anthemideae</taxon>
        <taxon>Anthemidinae</taxon>
        <taxon>Tanacetum</taxon>
    </lineage>
</organism>
<feature type="compositionally biased region" description="Low complexity" evidence="1">
    <location>
        <begin position="438"/>
        <end position="455"/>
    </location>
</feature>
<evidence type="ECO:0000313" key="2">
    <source>
        <dbReference type="EMBL" id="GJT24482.1"/>
    </source>
</evidence>
<dbReference type="EMBL" id="BQNB010014139">
    <property type="protein sequence ID" value="GJT24482.1"/>
    <property type="molecule type" value="Genomic_DNA"/>
</dbReference>
<reference evidence="2" key="2">
    <citation type="submission" date="2022-01" db="EMBL/GenBank/DDBJ databases">
        <authorList>
            <person name="Yamashiro T."/>
            <person name="Shiraishi A."/>
            <person name="Satake H."/>
            <person name="Nakayama K."/>
        </authorList>
    </citation>
    <scope>NUCLEOTIDE SEQUENCE</scope>
</reference>
<evidence type="ECO:0000256" key="1">
    <source>
        <dbReference type="SAM" id="MobiDB-lite"/>
    </source>
</evidence>
<keyword evidence="3" id="KW-1185">Reference proteome</keyword>
<protein>
    <submittedName>
        <fullName evidence="2">Uncharacterized protein</fullName>
    </submittedName>
</protein>
<feature type="region of interest" description="Disordered" evidence="1">
    <location>
        <begin position="437"/>
        <end position="467"/>
    </location>
</feature>
<name>A0ABQ5CEI2_9ASTR</name>
<evidence type="ECO:0000313" key="3">
    <source>
        <dbReference type="Proteomes" id="UP001151760"/>
    </source>
</evidence>